<dbReference type="EMBL" id="GBRH01171339">
    <property type="protein sequence ID" value="JAE26557.1"/>
    <property type="molecule type" value="Transcribed_RNA"/>
</dbReference>
<reference evidence="1" key="1">
    <citation type="submission" date="2014-09" db="EMBL/GenBank/DDBJ databases">
        <authorList>
            <person name="Magalhaes I.L.F."/>
            <person name="Oliveira U."/>
            <person name="Santos F.R."/>
            <person name="Vidigal T.H.D.A."/>
            <person name="Brescovit A.D."/>
            <person name="Santos A.J."/>
        </authorList>
    </citation>
    <scope>NUCLEOTIDE SEQUENCE</scope>
    <source>
        <tissue evidence="1">Shoot tissue taken approximately 20 cm above the soil surface</tissue>
    </source>
</reference>
<dbReference type="AlphaFoldDB" id="A0A0A9GQ06"/>
<name>A0A0A9GQ06_ARUDO</name>
<protein>
    <submittedName>
        <fullName evidence="1">Uncharacterized protein</fullName>
    </submittedName>
</protein>
<evidence type="ECO:0000313" key="1">
    <source>
        <dbReference type="EMBL" id="JAE26557.1"/>
    </source>
</evidence>
<reference evidence="1" key="2">
    <citation type="journal article" date="2015" name="Data Brief">
        <title>Shoot transcriptome of the giant reed, Arundo donax.</title>
        <authorList>
            <person name="Barrero R.A."/>
            <person name="Guerrero F.D."/>
            <person name="Moolhuijzen P."/>
            <person name="Goolsby J.A."/>
            <person name="Tidwell J."/>
            <person name="Bellgard S.E."/>
            <person name="Bellgard M.I."/>
        </authorList>
    </citation>
    <scope>NUCLEOTIDE SEQUENCE</scope>
    <source>
        <tissue evidence="1">Shoot tissue taken approximately 20 cm above the soil surface</tissue>
    </source>
</reference>
<proteinExistence type="predicted"/>
<sequence length="45" mass="5021">MKSLALLGCYCLSMPSHGADMMTSKIISLNTSKYSELKKRGKRKL</sequence>
<accession>A0A0A9GQ06</accession>
<organism evidence="1">
    <name type="scientific">Arundo donax</name>
    <name type="common">Giant reed</name>
    <name type="synonym">Donax arundinaceus</name>
    <dbReference type="NCBI Taxonomy" id="35708"/>
    <lineage>
        <taxon>Eukaryota</taxon>
        <taxon>Viridiplantae</taxon>
        <taxon>Streptophyta</taxon>
        <taxon>Embryophyta</taxon>
        <taxon>Tracheophyta</taxon>
        <taxon>Spermatophyta</taxon>
        <taxon>Magnoliopsida</taxon>
        <taxon>Liliopsida</taxon>
        <taxon>Poales</taxon>
        <taxon>Poaceae</taxon>
        <taxon>PACMAD clade</taxon>
        <taxon>Arundinoideae</taxon>
        <taxon>Arundineae</taxon>
        <taxon>Arundo</taxon>
    </lineage>
</organism>